<dbReference type="AlphaFoldDB" id="A0A532V1U0"/>
<sequence length="337" mass="37373">MDGRINGMMCRQIERAFKVITIFLTIAVFASTARGDLSGWRIGIDPGHGGTDPGAVGPTGLQEKEVNLTASLGMRYFLVRQNAEVFMTRTTDVTLSLSSRANFMNSNDVDRSICVHHNSSSNPDPNWHLTYVAEGTGWATSGDLAFDISHRVTDFNGLGFGWSNCGREGVYEENFYMLIYTYMPSVLPEISFISNPLEEQRLYHDRYCYGNGRGMYEGIMDHLGGWGGDAGEVEGHALEIAQLPTEFKLHQSYPNPFNAQTVIPLELPQRSMVKIELFNVSGRNLGTICEGIKEAGWPKVHYNAAHLASGLYFYKVVVEGLEQGGSFMDTGKMLLLK</sequence>
<dbReference type="Gene3D" id="3.40.630.40">
    <property type="entry name" value="Zn-dependent exopeptidases"/>
    <property type="match status" value="1"/>
</dbReference>
<reference evidence="5 6" key="1">
    <citation type="submission" date="2017-06" db="EMBL/GenBank/DDBJ databases">
        <title>Novel microbial phyla capable of carbon fixation and sulfur reduction in deep-sea sediments.</title>
        <authorList>
            <person name="Huang J."/>
            <person name="Baker B."/>
            <person name="Wang Y."/>
        </authorList>
    </citation>
    <scope>NUCLEOTIDE SEQUENCE [LARGE SCALE GENOMIC DNA]</scope>
    <source>
        <strain evidence="5">B3_LCP</strain>
    </source>
</reference>
<dbReference type="SMART" id="SM00646">
    <property type="entry name" value="Ami_3"/>
    <property type="match status" value="1"/>
</dbReference>
<evidence type="ECO:0000256" key="1">
    <source>
        <dbReference type="ARBA" id="ARBA00001561"/>
    </source>
</evidence>
<dbReference type="EMBL" id="NJBN01000003">
    <property type="protein sequence ID" value="TKJ41165.1"/>
    <property type="molecule type" value="Genomic_DNA"/>
</dbReference>
<dbReference type="SUPFAM" id="SSF53187">
    <property type="entry name" value="Zn-dependent exopeptidases"/>
    <property type="match status" value="1"/>
</dbReference>
<dbReference type="PANTHER" id="PTHR30404">
    <property type="entry name" value="N-ACETYLMURAMOYL-L-ALANINE AMIDASE"/>
    <property type="match status" value="1"/>
</dbReference>
<comment type="catalytic activity">
    <reaction evidence="1">
        <text>Hydrolyzes the link between N-acetylmuramoyl residues and L-amino acid residues in certain cell-wall glycopeptides.</text>
        <dbReference type="EC" id="3.5.1.28"/>
    </reaction>
</comment>
<organism evidence="5 6">
    <name type="scientific">candidate division LCP-89 bacterium B3_LCP</name>
    <dbReference type="NCBI Taxonomy" id="2012998"/>
    <lineage>
        <taxon>Bacteria</taxon>
        <taxon>Pseudomonadati</taxon>
        <taxon>Bacteria division LCP-89</taxon>
    </lineage>
</organism>
<evidence type="ECO:0000313" key="6">
    <source>
        <dbReference type="Proteomes" id="UP000319619"/>
    </source>
</evidence>
<dbReference type="PANTHER" id="PTHR30404:SF0">
    <property type="entry name" value="N-ACETYLMURAMOYL-L-ALANINE AMIDASE AMIC"/>
    <property type="match status" value="1"/>
</dbReference>
<dbReference type="InterPro" id="IPR002508">
    <property type="entry name" value="MurNAc-LAA_cat"/>
</dbReference>
<dbReference type="Proteomes" id="UP000319619">
    <property type="component" value="Unassembled WGS sequence"/>
</dbReference>
<keyword evidence="3" id="KW-0378">Hydrolase</keyword>
<accession>A0A532V1U0</accession>
<dbReference type="EC" id="3.5.1.28" evidence="2"/>
<name>A0A532V1U0_UNCL8</name>
<gene>
    <name evidence="5" type="ORF">CEE37_05725</name>
</gene>
<dbReference type="GO" id="GO:0009253">
    <property type="term" value="P:peptidoglycan catabolic process"/>
    <property type="evidence" value="ECO:0007669"/>
    <property type="project" value="InterPro"/>
</dbReference>
<dbReference type="InterPro" id="IPR050695">
    <property type="entry name" value="N-acetylmuramoyl_amidase_3"/>
</dbReference>
<evidence type="ECO:0000313" key="5">
    <source>
        <dbReference type="EMBL" id="TKJ41165.1"/>
    </source>
</evidence>
<proteinExistence type="predicted"/>
<dbReference type="NCBIfam" id="TIGR04183">
    <property type="entry name" value="Por_Secre_tail"/>
    <property type="match status" value="1"/>
</dbReference>
<dbReference type="InterPro" id="IPR026444">
    <property type="entry name" value="Secre_tail"/>
</dbReference>
<evidence type="ECO:0000256" key="3">
    <source>
        <dbReference type="ARBA" id="ARBA00022801"/>
    </source>
</evidence>
<dbReference type="Pfam" id="PF01520">
    <property type="entry name" value="Amidase_3"/>
    <property type="match status" value="1"/>
</dbReference>
<dbReference type="CDD" id="cd02696">
    <property type="entry name" value="MurNAc-LAA"/>
    <property type="match status" value="1"/>
</dbReference>
<evidence type="ECO:0000256" key="2">
    <source>
        <dbReference type="ARBA" id="ARBA00011901"/>
    </source>
</evidence>
<protein>
    <recommendedName>
        <fullName evidence="2">N-acetylmuramoyl-L-alanine amidase</fullName>
        <ecNumber evidence="2">3.5.1.28</ecNumber>
    </recommendedName>
</protein>
<dbReference type="GO" id="GO:0030288">
    <property type="term" value="C:outer membrane-bounded periplasmic space"/>
    <property type="evidence" value="ECO:0007669"/>
    <property type="project" value="TreeGrafter"/>
</dbReference>
<comment type="caution">
    <text evidence="5">The sequence shown here is derived from an EMBL/GenBank/DDBJ whole genome shotgun (WGS) entry which is preliminary data.</text>
</comment>
<evidence type="ECO:0000259" key="4">
    <source>
        <dbReference type="SMART" id="SM00646"/>
    </source>
</evidence>
<dbReference type="GO" id="GO:0008745">
    <property type="term" value="F:N-acetylmuramoyl-L-alanine amidase activity"/>
    <property type="evidence" value="ECO:0007669"/>
    <property type="project" value="UniProtKB-EC"/>
</dbReference>
<feature type="domain" description="MurNAc-LAA" evidence="4">
    <location>
        <begin position="101"/>
        <end position="220"/>
    </location>
</feature>